<dbReference type="OrthoDB" id="9795068at2"/>
<comment type="caution">
    <text evidence="2">The sequence shown here is derived from an EMBL/GenBank/DDBJ whole genome shotgun (WGS) entry which is preliminary data.</text>
</comment>
<protein>
    <submittedName>
        <fullName evidence="2">Teichuronic acid biosynthesis glycosyltransferase TuaC</fullName>
        <ecNumber evidence="2">2.4.-.-</ecNumber>
    </submittedName>
</protein>
<gene>
    <name evidence="2" type="primary">tuaC</name>
    <name evidence="2" type="ORF">MAMC_01135</name>
</gene>
<keyword evidence="2" id="KW-0328">Glycosyltransferase</keyword>
<evidence type="ECO:0000313" key="3">
    <source>
        <dbReference type="Proteomes" id="UP000381693"/>
    </source>
</evidence>
<dbReference type="GO" id="GO:0016757">
    <property type="term" value="F:glycosyltransferase activity"/>
    <property type="evidence" value="ECO:0007669"/>
    <property type="project" value="UniProtKB-KW"/>
</dbReference>
<dbReference type="InterPro" id="IPR050194">
    <property type="entry name" value="Glycosyltransferase_grp1"/>
</dbReference>
<keyword evidence="3" id="KW-1185">Reference proteome</keyword>
<dbReference type="Proteomes" id="UP000381693">
    <property type="component" value="Unassembled WGS sequence"/>
</dbReference>
<dbReference type="SUPFAM" id="SSF53756">
    <property type="entry name" value="UDP-Glycosyltransferase/glycogen phosphorylase"/>
    <property type="match status" value="1"/>
</dbReference>
<dbReference type="InterPro" id="IPR001296">
    <property type="entry name" value="Glyco_trans_1"/>
</dbReference>
<dbReference type="Gene3D" id="3.40.50.2000">
    <property type="entry name" value="Glycogen Phosphorylase B"/>
    <property type="match status" value="2"/>
</dbReference>
<keyword evidence="2" id="KW-0808">Transferase</keyword>
<evidence type="ECO:0000313" key="2">
    <source>
        <dbReference type="EMBL" id="VVM06537.1"/>
    </source>
</evidence>
<name>A0A5E6MKF8_9BACT</name>
<feature type="domain" description="Glycosyl transferase family 1" evidence="1">
    <location>
        <begin position="212"/>
        <end position="368"/>
    </location>
</feature>
<dbReference type="AlphaFoldDB" id="A0A5E6MKF8"/>
<proteinExistence type="predicted"/>
<sequence>MGKARKGYRRGKGKRDVKLAVVYCNFGPYHVARAKALAAIRSITPVCIEVADHQGTHPWTKDSRREIPIRTLFRGASWEQLPSRRIGDHLVAALEEEEPDVVATIGYGWGFMRRAALWAMRTRRGSVLMHETARQDKRRLPWKEAIKGWIIARHYHAALVGGKSHGDYLAELGFPRERMWAPHSVVDNGWFAQEVQRVRQAERAWRERLGVPPRYFVFVGRLASEKNVERLLEAYRRYRSSSSSDWGFVILGDGPLREKLERQARANRLPKILFRGFVPNEDLPPYYALAGCFVLPSLVEPWGLVVNEAMASSLPVLISDRCGCVPDLVSERNGFLVEPTDVAGLTRLLERVASMSSSDLEAMGRASREIVERFSPEAWARGLHAAARCAWEAAYGTEACEPQVSRVERGA</sequence>
<dbReference type="PANTHER" id="PTHR45947:SF3">
    <property type="entry name" value="SULFOQUINOVOSYL TRANSFERASE SQD2"/>
    <property type="match status" value="1"/>
</dbReference>
<reference evidence="2" key="1">
    <citation type="submission" date="2019-09" db="EMBL/GenBank/DDBJ databases">
        <authorList>
            <person name="Cremers G."/>
        </authorList>
    </citation>
    <scope>NUCLEOTIDE SEQUENCE [LARGE SCALE GENOMIC DNA]</scope>
    <source>
        <strain evidence="2">3B</strain>
    </source>
</reference>
<dbReference type="EMBL" id="CABFUZ020000119">
    <property type="protein sequence ID" value="VVM06537.1"/>
    <property type="molecule type" value="Genomic_DNA"/>
</dbReference>
<evidence type="ECO:0000259" key="1">
    <source>
        <dbReference type="Pfam" id="PF00534"/>
    </source>
</evidence>
<organism evidence="2 3">
    <name type="scientific">Methylacidimicrobium cyclopophantes</name>
    <dbReference type="NCBI Taxonomy" id="1041766"/>
    <lineage>
        <taxon>Bacteria</taxon>
        <taxon>Pseudomonadati</taxon>
        <taxon>Verrucomicrobiota</taxon>
        <taxon>Methylacidimicrobium</taxon>
    </lineage>
</organism>
<dbReference type="PANTHER" id="PTHR45947">
    <property type="entry name" value="SULFOQUINOVOSYL TRANSFERASE SQD2"/>
    <property type="match status" value="1"/>
</dbReference>
<accession>A0A5E6MKF8</accession>
<dbReference type="EC" id="2.4.-.-" evidence="2"/>
<dbReference type="Pfam" id="PF00534">
    <property type="entry name" value="Glycos_transf_1"/>
    <property type="match status" value="1"/>
</dbReference>